<dbReference type="Proteomes" id="UP000054815">
    <property type="component" value="Unassembled WGS sequence"/>
</dbReference>
<dbReference type="AlphaFoldDB" id="A0A0V0Y076"/>
<evidence type="ECO:0000313" key="1">
    <source>
        <dbReference type="EMBL" id="KRX93273.1"/>
    </source>
</evidence>
<accession>A0A0V0Y076</accession>
<comment type="caution">
    <text evidence="1">The sequence shown here is derived from an EMBL/GenBank/DDBJ whole genome shotgun (WGS) entry which is preliminary data.</text>
</comment>
<protein>
    <submittedName>
        <fullName evidence="1">Uncharacterized protein</fullName>
    </submittedName>
</protein>
<sequence length="67" mass="7995">MKQLTMTHRWSFFILFKKTASRVVTINHLNFHVNLILLLLLLLLLHKHERTQNACTHTPACWTEQLE</sequence>
<name>A0A0V0Y076_TRIPS</name>
<gene>
    <name evidence="1" type="ORF">T4E_11866</name>
</gene>
<reference evidence="1 2" key="1">
    <citation type="submission" date="2015-01" db="EMBL/GenBank/DDBJ databases">
        <title>Evolution of Trichinella species and genotypes.</title>
        <authorList>
            <person name="Korhonen P.K."/>
            <person name="Edoardo P."/>
            <person name="Giuseppe L.R."/>
            <person name="Gasser R.B."/>
        </authorList>
    </citation>
    <scope>NUCLEOTIDE SEQUENCE [LARGE SCALE GENOMIC DNA]</scope>
    <source>
        <strain evidence="1">ISS141</strain>
    </source>
</reference>
<proteinExistence type="predicted"/>
<dbReference type="EMBL" id="JYDU01000092">
    <property type="protein sequence ID" value="KRX93273.1"/>
    <property type="molecule type" value="Genomic_DNA"/>
</dbReference>
<evidence type="ECO:0000313" key="2">
    <source>
        <dbReference type="Proteomes" id="UP000054815"/>
    </source>
</evidence>
<organism evidence="1 2">
    <name type="scientific">Trichinella pseudospiralis</name>
    <name type="common">Parasitic roundworm</name>
    <dbReference type="NCBI Taxonomy" id="6337"/>
    <lineage>
        <taxon>Eukaryota</taxon>
        <taxon>Metazoa</taxon>
        <taxon>Ecdysozoa</taxon>
        <taxon>Nematoda</taxon>
        <taxon>Enoplea</taxon>
        <taxon>Dorylaimia</taxon>
        <taxon>Trichinellida</taxon>
        <taxon>Trichinellidae</taxon>
        <taxon>Trichinella</taxon>
    </lineage>
</organism>